<evidence type="ECO:0000256" key="1">
    <source>
        <dbReference type="SAM" id="MobiDB-lite"/>
    </source>
</evidence>
<dbReference type="AlphaFoldDB" id="A0A0E9WE08"/>
<protein>
    <submittedName>
        <fullName evidence="2">Uncharacterized protein</fullName>
    </submittedName>
</protein>
<dbReference type="EMBL" id="GBXM01020036">
    <property type="protein sequence ID" value="JAH88541.1"/>
    <property type="molecule type" value="Transcribed_RNA"/>
</dbReference>
<name>A0A0E9WE08_ANGAN</name>
<reference evidence="2" key="1">
    <citation type="submission" date="2014-11" db="EMBL/GenBank/DDBJ databases">
        <authorList>
            <person name="Amaro Gonzalez C."/>
        </authorList>
    </citation>
    <scope>NUCLEOTIDE SEQUENCE</scope>
</reference>
<evidence type="ECO:0000313" key="2">
    <source>
        <dbReference type="EMBL" id="JAH88541.1"/>
    </source>
</evidence>
<proteinExistence type="predicted"/>
<reference evidence="2" key="2">
    <citation type="journal article" date="2015" name="Fish Shellfish Immunol.">
        <title>Early steps in the European eel (Anguilla anguilla)-Vibrio vulnificus interaction in the gills: Role of the RtxA13 toxin.</title>
        <authorList>
            <person name="Callol A."/>
            <person name="Pajuelo D."/>
            <person name="Ebbesson L."/>
            <person name="Teles M."/>
            <person name="MacKenzie S."/>
            <person name="Amaro C."/>
        </authorList>
    </citation>
    <scope>NUCLEOTIDE SEQUENCE</scope>
</reference>
<organism evidence="2">
    <name type="scientific">Anguilla anguilla</name>
    <name type="common">European freshwater eel</name>
    <name type="synonym">Muraena anguilla</name>
    <dbReference type="NCBI Taxonomy" id="7936"/>
    <lineage>
        <taxon>Eukaryota</taxon>
        <taxon>Metazoa</taxon>
        <taxon>Chordata</taxon>
        <taxon>Craniata</taxon>
        <taxon>Vertebrata</taxon>
        <taxon>Euteleostomi</taxon>
        <taxon>Actinopterygii</taxon>
        <taxon>Neopterygii</taxon>
        <taxon>Teleostei</taxon>
        <taxon>Anguilliformes</taxon>
        <taxon>Anguillidae</taxon>
        <taxon>Anguilla</taxon>
    </lineage>
</organism>
<sequence>MPPWLSLENIGPINGSTADPSCELRSQKGGGLLKPNSNPMKEYLVLYHWRTHPQPV</sequence>
<feature type="region of interest" description="Disordered" evidence="1">
    <location>
        <begin position="1"/>
        <end position="23"/>
    </location>
</feature>
<accession>A0A0E9WE08</accession>